<proteinExistence type="predicted"/>
<reference evidence="1 2" key="1">
    <citation type="submission" date="2020-10" db="EMBL/GenBank/DDBJ databases">
        <title>Complete genome sequence of Corynebacterium massiliense DSM 45435, type strain of Corynebacterium massiliense.</title>
        <authorList>
            <person name="Busche T."/>
            <person name="Kalinowski J."/>
            <person name="Ruckert C."/>
        </authorList>
    </citation>
    <scope>NUCLEOTIDE SEQUENCE [LARGE SCALE GENOMIC DNA]</scope>
    <source>
        <strain evidence="1 2">DSM 45435</strain>
    </source>
</reference>
<name>A0ABY7U9C1_9CORY</name>
<keyword evidence="2" id="KW-1185">Reference proteome</keyword>
<dbReference type="Proteomes" id="UP001220064">
    <property type="component" value="Chromosome"/>
</dbReference>
<dbReference type="InterPro" id="IPR036514">
    <property type="entry name" value="SGNH_hydro_sf"/>
</dbReference>
<dbReference type="EMBL" id="CP063189">
    <property type="protein sequence ID" value="WCZ33241.1"/>
    <property type="molecule type" value="Genomic_DNA"/>
</dbReference>
<evidence type="ECO:0000313" key="2">
    <source>
        <dbReference type="Proteomes" id="UP001220064"/>
    </source>
</evidence>
<evidence type="ECO:0000313" key="1">
    <source>
        <dbReference type="EMBL" id="WCZ33241.1"/>
    </source>
</evidence>
<accession>A0ABY7U9C1</accession>
<dbReference type="Gene3D" id="3.40.50.1110">
    <property type="entry name" value="SGNH hydrolase"/>
    <property type="match status" value="1"/>
</dbReference>
<protein>
    <submittedName>
        <fullName evidence="1">Uncharacterized protein</fullName>
    </submittedName>
</protein>
<dbReference type="SUPFAM" id="SSF52266">
    <property type="entry name" value="SGNH hydrolase"/>
    <property type="match status" value="1"/>
</dbReference>
<gene>
    <name evidence="1" type="ORF">CMASS_09145</name>
</gene>
<sequence length="92" mass="10653">MFGVVSRWYFPFVSYYQDELRNSQRRVSEQHGVEFLDMVSEINLANNNNGCSTNPDRLSASIFDDSPHNFTFHLTDAGNEYYANRLADTYNA</sequence>
<organism evidence="1 2">
    <name type="scientific">Corynebacterium massiliense DSM 45435</name>
    <dbReference type="NCBI Taxonomy" id="1121364"/>
    <lineage>
        <taxon>Bacteria</taxon>
        <taxon>Bacillati</taxon>
        <taxon>Actinomycetota</taxon>
        <taxon>Actinomycetes</taxon>
        <taxon>Mycobacteriales</taxon>
        <taxon>Corynebacteriaceae</taxon>
        <taxon>Corynebacterium</taxon>
    </lineage>
</organism>